<dbReference type="GO" id="GO:0005886">
    <property type="term" value="C:plasma membrane"/>
    <property type="evidence" value="ECO:0007669"/>
    <property type="project" value="UniProtKB-SubCell"/>
</dbReference>
<feature type="transmembrane region" description="Helical" evidence="6">
    <location>
        <begin position="258"/>
        <end position="280"/>
    </location>
</feature>
<dbReference type="InterPro" id="IPR032694">
    <property type="entry name" value="CopC/D"/>
</dbReference>
<dbReference type="EMBL" id="JACYWE010000006">
    <property type="protein sequence ID" value="MBD8506981.1"/>
    <property type="molecule type" value="Genomic_DNA"/>
</dbReference>
<dbReference type="PROSITE" id="PS51257">
    <property type="entry name" value="PROKAR_LIPOPROTEIN"/>
    <property type="match status" value="1"/>
</dbReference>
<dbReference type="AlphaFoldDB" id="A0A927JCX3"/>
<dbReference type="GO" id="GO:0006825">
    <property type="term" value="P:copper ion transport"/>
    <property type="evidence" value="ECO:0007669"/>
    <property type="project" value="InterPro"/>
</dbReference>
<name>A0A927JCX3_9ACTN</name>
<evidence type="ECO:0000313" key="8">
    <source>
        <dbReference type="EMBL" id="MBD8506981.1"/>
    </source>
</evidence>
<feature type="transmembrane region" description="Helical" evidence="6">
    <location>
        <begin position="188"/>
        <end position="211"/>
    </location>
</feature>
<dbReference type="Proteomes" id="UP000642993">
    <property type="component" value="Unassembled WGS sequence"/>
</dbReference>
<evidence type="ECO:0000256" key="5">
    <source>
        <dbReference type="ARBA" id="ARBA00023136"/>
    </source>
</evidence>
<dbReference type="RefSeq" id="WP_192039449.1">
    <property type="nucleotide sequence ID" value="NZ_JACYWE010000006.1"/>
</dbReference>
<feature type="transmembrane region" description="Helical" evidence="6">
    <location>
        <begin position="301"/>
        <end position="321"/>
    </location>
</feature>
<dbReference type="InterPro" id="IPR008457">
    <property type="entry name" value="Cu-R_CopD_dom"/>
</dbReference>
<dbReference type="Pfam" id="PF05425">
    <property type="entry name" value="CopD"/>
    <property type="match status" value="1"/>
</dbReference>
<feature type="domain" description="Copper resistance protein D" evidence="7">
    <location>
        <begin position="219"/>
        <end position="318"/>
    </location>
</feature>
<evidence type="ECO:0000256" key="4">
    <source>
        <dbReference type="ARBA" id="ARBA00022989"/>
    </source>
</evidence>
<evidence type="ECO:0000256" key="1">
    <source>
        <dbReference type="ARBA" id="ARBA00004651"/>
    </source>
</evidence>
<dbReference type="PANTHER" id="PTHR34820:SF4">
    <property type="entry name" value="INNER MEMBRANE PROTEIN YEBZ"/>
    <property type="match status" value="1"/>
</dbReference>
<dbReference type="PANTHER" id="PTHR34820">
    <property type="entry name" value="INNER MEMBRANE PROTEIN YEBZ"/>
    <property type="match status" value="1"/>
</dbReference>
<protein>
    <submittedName>
        <fullName evidence="8">CopD family protein</fullName>
    </submittedName>
</protein>
<organism evidence="8 9">
    <name type="scientific">Lolliginicoccus lacisalsi</name>
    <dbReference type="NCBI Taxonomy" id="2742202"/>
    <lineage>
        <taxon>Bacteria</taxon>
        <taxon>Bacillati</taxon>
        <taxon>Actinomycetota</taxon>
        <taxon>Actinomycetes</taxon>
        <taxon>Mycobacteriales</taxon>
        <taxon>Hoyosellaceae</taxon>
        <taxon>Lolliginicoccus</taxon>
    </lineage>
</organism>
<feature type="transmembrane region" description="Helical" evidence="6">
    <location>
        <begin position="163"/>
        <end position="182"/>
    </location>
</feature>
<accession>A0A927JCX3</accession>
<feature type="transmembrane region" description="Helical" evidence="6">
    <location>
        <begin position="83"/>
        <end position="104"/>
    </location>
</feature>
<comment type="subcellular location">
    <subcellularLocation>
        <location evidence="1">Cell membrane</location>
        <topology evidence="1">Multi-pass membrane protein</topology>
    </subcellularLocation>
</comment>
<comment type="caution">
    <text evidence="8">The sequence shown here is derived from an EMBL/GenBank/DDBJ whole genome shotgun (WGS) entry which is preliminary data.</text>
</comment>
<keyword evidence="5 6" id="KW-0472">Membrane</keyword>
<feature type="transmembrane region" description="Helical" evidence="6">
    <location>
        <begin position="223"/>
        <end position="246"/>
    </location>
</feature>
<feature type="transmembrane region" description="Helical" evidence="6">
    <location>
        <begin position="124"/>
        <end position="151"/>
    </location>
</feature>
<keyword evidence="3 6" id="KW-0812">Transmembrane</keyword>
<feature type="transmembrane region" description="Helical" evidence="6">
    <location>
        <begin position="45"/>
        <end position="62"/>
    </location>
</feature>
<gene>
    <name evidence="8" type="ORF">HT102_10815</name>
</gene>
<evidence type="ECO:0000256" key="6">
    <source>
        <dbReference type="SAM" id="Phobius"/>
    </source>
</evidence>
<evidence type="ECO:0000256" key="2">
    <source>
        <dbReference type="ARBA" id="ARBA00022475"/>
    </source>
</evidence>
<evidence type="ECO:0000256" key="3">
    <source>
        <dbReference type="ARBA" id="ARBA00022692"/>
    </source>
</evidence>
<evidence type="ECO:0000259" key="7">
    <source>
        <dbReference type="Pfam" id="PF05425"/>
    </source>
</evidence>
<keyword evidence="2" id="KW-1003">Cell membrane</keyword>
<evidence type="ECO:0000313" key="9">
    <source>
        <dbReference type="Proteomes" id="UP000642993"/>
    </source>
</evidence>
<reference evidence="8" key="1">
    <citation type="submission" date="2020-09" db="EMBL/GenBank/DDBJ databases">
        <title>Hoyosella lacisalsi sp. nov., a halotolerant actinobacterium isolated from soil of Lake Gudzhirganskoe.</title>
        <authorList>
            <person name="Yang Q."/>
            <person name="Guo P.Y."/>
            <person name="Liu S.W."/>
            <person name="Li F.N."/>
            <person name="Sun C.H."/>
        </authorList>
    </citation>
    <scope>NUCLEOTIDE SEQUENCE</scope>
    <source>
        <strain evidence="8">G463</strain>
    </source>
</reference>
<proteinExistence type="predicted"/>
<sequence>MTHAPARAAPLLVGLAAVAVAGACLALLLAAPSPAVVAVGTRAASLGAGVAALGLAAVGILHRSGSGAGHGKARAASLHRRQWRLLLAVALAWMALVAAHAVASAADLLGVPVLGLSLARLGEYAVGITAGRISLVVLACIAVLAGIAIVAERGPAGAWDAPACSIAALALVCGPVSGHATHSSASGLLVAVHVLAAGLWCGALVAIALTARSRSEWAEALPMFSRLAGWCVLVLAGSGVVAAWLVLPGPGALPDTGYGRILLAKTALLLVLAGLGWWARANWVGPAARQQHAAQSSLRRSVLEVGVMALALGLAATLAATPLP</sequence>
<keyword evidence="9" id="KW-1185">Reference proteome</keyword>
<keyword evidence="4 6" id="KW-1133">Transmembrane helix</keyword>